<proteinExistence type="predicted"/>
<evidence type="ECO:0000313" key="3">
    <source>
        <dbReference type="Proteomes" id="UP000245820"/>
    </source>
</evidence>
<sequence>MKKFIAAAALSAISSATFASPCVALDYQEMKDMSVEELALEACKASASAVSSFEKNMENLGRRGPKPYPDAQADFDQCMGQSARMERVLAAKGVPKEKIPAVCEQARATAVRPANQ</sequence>
<name>A0A2S2DFW7_9BURK</name>
<protein>
    <recommendedName>
        <fullName evidence="4">Secreted protein</fullName>
    </recommendedName>
</protein>
<dbReference type="Proteomes" id="UP000245820">
    <property type="component" value="Chromosome"/>
</dbReference>
<dbReference type="EMBL" id="CP029343">
    <property type="protein sequence ID" value="AWL04255.1"/>
    <property type="molecule type" value="Genomic_DNA"/>
</dbReference>
<reference evidence="2 3" key="1">
    <citation type="submission" date="2018-05" db="EMBL/GenBank/DDBJ databases">
        <title>Complete genome sequence of Massilia oculi sp. nov. CCUG 43427T (=DSM 26321T), the type strain of M. oculi, and comparison with genome sequences of other Massilia strains.</title>
        <authorList>
            <person name="Zhu B."/>
        </authorList>
    </citation>
    <scope>NUCLEOTIDE SEQUENCE [LARGE SCALE GENOMIC DNA]</scope>
    <source>
        <strain evidence="2 3">CCUG 43427</strain>
    </source>
</reference>
<feature type="signal peptide" evidence="1">
    <location>
        <begin position="1"/>
        <end position="19"/>
    </location>
</feature>
<dbReference type="KEGG" id="mtim:DIR46_07290"/>
<organism evidence="2 3">
    <name type="scientific">Massilia oculi</name>
    <dbReference type="NCBI Taxonomy" id="945844"/>
    <lineage>
        <taxon>Bacteria</taxon>
        <taxon>Pseudomonadati</taxon>
        <taxon>Pseudomonadota</taxon>
        <taxon>Betaproteobacteria</taxon>
        <taxon>Burkholderiales</taxon>
        <taxon>Oxalobacteraceae</taxon>
        <taxon>Telluria group</taxon>
        <taxon>Massilia</taxon>
    </lineage>
</organism>
<gene>
    <name evidence="2" type="ORF">DIR46_07290</name>
</gene>
<dbReference type="OrthoDB" id="9983437at2"/>
<feature type="chain" id="PRO_5015752546" description="Secreted protein" evidence="1">
    <location>
        <begin position="20"/>
        <end position="116"/>
    </location>
</feature>
<evidence type="ECO:0008006" key="4">
    <source>
        <dbReference type="Google" id="ProtNLM"/>
    </source>
</evidence>
<evidence type="ECO:0000256" key="1">
    <source>
        <dbReference type="SAM" id="SignalP"/>
    </source>
</evidence>
<accession>A0A2S2DFW7</accession>
<evidence type="ECO:0000313" key="2">
    <source>
        <dbReference type="EMBL" id="AWL04255.1"/>
    </source>
</evidence>
<keyword evidence="1" id="KW-0732">Signal</keyword>
<keyword evidence="3" id="KW-1185">Reference proteome</keyword>
<dbReference type="RefSeq" id="WP_109344641.1">
    <property type="nucleotide sequence ID" value="NZ_CP029343.1"/>
</dbReference>
<dbReference type="AlphaFoldDB" id="A0A2S2DFW7"/>